<protein>
    <submittedName>
        <fullName evidence="1">Uncharacterized protein</fullName>
    </submittedName>
</protein>
<reference evidence="1" key="1">
    <citation type="submission" date="2023-05" db="EMBL/GenBank/DDBJ databases">
        <authorList>
            <consortium name="ELIXIR-Norway"/>
        </authorList>
    </citation>
    <scope>NUCLEOTIDE SEQUENCE</scope>
</reference>
<organism evidence="1 2">
    <name type="scientific">Rangifer tarandus platyrhynchus</name>
    <name type="common">Svalbard reindeer</name>
    <dbReference type="NCBI Taxonomy" id="3082113"/>
    <lineage>
        <taxon>Eukaryota</taxon>
        <taxon>Metazoa</taxon>
        <taxon>Chordata</taxon>
        <taxon>Craniata</taxon>
        <taxon>Vertebrata</taxon>
        <taxon>Euteleostomi</taxon>
        <taxon>Mammalia</taxon>
        <taxon>Eutheria</taxon>
        <taxon>Laurasiatheria</taxon>
        <taxon>Artiodactyla</taxon>
        <taxon>Ruminantia</taxon>
        <taxon>Pecora</taxon>
        <taxon>Cervidae</taxon>
        <taxon>Odocoileinae</taxon>
        <taxon>Rangifer</taxon>
    </lineage>
</organism>
<accession>A0ACB0FJB3</accession>
<sequence>MEKALAEGPGAGTGFLSFSSFSRVPARQSLPARRERRLGSGPAEKWQGRRGSQAPVETTAAPALRRPRAHSPASRAEYRAAEAGGRTLPSVSSPPGQATAPFVASLGSYHSSVGAFQVPELRWEVIGIAALELSAPVFGSGAARSAEATAQRRALPGALTRAGSAGAGASESPVIREALAPRAAGAARAGRSAARRGEDSGGDGGGGGAVARRSRLLKGTPPAVSLPAQAEHPPPRWRGSPGIPERAGVVCRGVDG</sequence>
<name>A0ACB0FJB3_RANTA</name>
<gene>
    <name evidence="1" type="ORF">MRATA1EN3_LOCUS24423</name>
</gene>
<proteinExistence type="predicted"/>
<evidence type="ECO:0000313" key="2">
    <source>
        <dbReference type="Proteomes" id="UP001162501"/>
    </source>
</evidence>
<dbReference type="Proteomes" id="UP001162501">
    <property type="component" value="Chromosome 8"/>
</dbReference>
<dbReference type="EMBL" id="OX596092">
    <property type="protein sequence ID" value="CAI9713210.1"/>
    <property type="molecule type" value="Genomic_DNA"/>
</dbReference>
<evidence type="ECO:0000313" key="1">
    <source>
        <dbReference type="EMBL" id="CAI9713210.1"/>
    </source>
</evidence>